<reference evidence="1 2" key="1">
    <citation type="submission" date="2023-03" db="EMBL/GenBank/DDBJ databases">
        <title>WGS of Gossypium arboreum.</title>
        <authorList>
            <person name="Yu D."/>
        </authorList>
    </citation>
    <scope>NUCLEOTIDE SEQUENCE [LARGE SCALE GENOMIC DNA]</scope>
    <source>
        <tissue evidence="1">Leaf</tissue>
    </source>
</reference>
<evidence type="ECO:0000313" key="1">
    <source>
        <dbReference type="EMBL" id="KAK5770984.1"/>
    </source>
</evidence>
<sequence length="107" mass="12284">MTVCTNTPKILRARPLEVGHCIDWAALEQVQLENAILALLTTDPWGLFFEVVELTYLELKMELYSTFHLQTMMACFDDPGTIQFRFGGLVRQLNVLEFRIALGLYTE</sequence>
<protein>
    <submittedName>
        <fullName evidence="1">Uncharacterized protein</fullName>
    </submittedName>
</protein>
<name>A0ABR0MCL3_GOSAR</name>
<dbReference type="Proteomes" id="UP001358586">
    <property type="component" value="Chromosome 13"/>
</dbReference>
<dbReference type="EMBL" id="JARKNE010000013">
    <property type="protein sequence ID" value="KAK5770984.1"/>
    <property type="molecule type" value="Genomic_DNA"/>
</dbReference>
<proteinExistence type="predicted"/>
<gene>
    <name evidence="1" type="ORF">PVK06_047151</name>
</gene>
<evidence type="ECO:0000313" key="2">
    <source>
        <dbReference type="Proteomes" id="UP001358586"/>
    </source>
</evidence>
<comment type="caution">
    <text evidence="1">The sequence shown here is derived from an EMBL/GenBank/DDBJ whole genome shotgun (WGS) entry which is preliminary data.</text>
</comment>
<organism evidence="1 2">
    <name type="scientific">Gossypium arboreum</name>
    <name type="common">Tree cotton</name>
    <name type="synonym">Gossypium nanking</name>
    <dbReference type="NCBI Taxonomy" id="29729"/>
    <lineage>
        <taxon>Eukaryota</taxon>
        <taxon>Viridiplantae</taxon>
        <taxon>Streptophyta</taxon>
        <taxon>Embryophyta</taxon>
        <taxon>Tracheophyta</taxon>
        <taxon>Spermatophyta</taxon>
        <taxon>Magnoliopsida</taxon>
        <taxon>eudicotyledons</taxon>
        <taxon>Gunneridae</taxon>
        <taxon>Pentapetalae</taxon>
        <taxon>rosids</taxon>
        <taxon>malvids</taxon>
        <taxon>Malvales</taxon>
        <taxon>Malvaceae</taxon>
        <taxon>Malvoideae</taxon>
        <taxon>Gossypium</taxon>
    </lineage>
</organism>
<accession>A0ABR0MCL3</accession>
<keyword evidence="2" id="KW-1185">Reference proteome</keyword>